<keyword evidence="3" id="KW-1185">Reference proteome</keyword>
<name>A0AA38HGP6_9CUCU</name>
<proteinExistence type="predicted"/>
<gene>
    <name evidence="2" type="ORF">Zmor_012306</name>
</gene>
<evidence type="ECO:0000313" key="3">
    <source>
        <dbReference type="Proteomes" id="UP001168821"/>
    </source>
</evidence>
<accession>A0AA38HGP6</accession>
<dbReference type="Proteomes" id="UP001168821">
    <property type="component" value="Unassembled WGS sequence"/>
</dbReference>
<dbReference type="EMBL" id="JALNTZ010003895">
    <property type="protein sequence ID" value="KAJ3615787.1"/>
    <property type="molecule type" value="Genomic_DNA"/>
</dbReference>
<organism evidence="2 3">
    <name type="scientific">Zophobas morio</name>
    <dbReference type="NCBI Taxonomy" id="2755281"/>
    <lineage>
        <taxon>Eukaryota</taxon>
        <taxon>Metazoa</taxon>
        <taxon>Ecdysozoa</taxon>
        <taxon>Arthropoda</taxon>
        <taxon>Hexapoda</taxon>
        <taxon>Insecta</taxon>
        <taxon>Pterygota</taxon>
        <taxon>Neoptera</taxon>
        <taxon>Endopterygota</taxon>
        <taxon>Coleoptera</taxon>
        <taxon>Polyphaga</taxon>
        <taxon>Cucujiformia</taxon>
        <taxon>Tenebrionidae</taxon>
        <taxon>Zophobas</taxon>
    </lineage>
</organism>
<dbReference type="AlphaFoldDB" id="A0AA38HGP6"/>
<feature type="region of interest" description="Disordered" evidence="1">
    <location>
        <begin position="1"/>
        <end position="86"/>
    </location>
</feature>
<sequence length="86" mass="9548">MLTAAEDPSKFERSTPKGQGRQAFIMSSEQGSYGSPKREENRLSAGWSSKAVSSSSSLNLNKEQIDKEKRSNHASKPPKKFNNNIF</sequence>
<feature type="compositionally biased region" description="Low complexity" evidence="1">
    <location>
        <begin position="44"/>
        <end position="57"/>
    </location>
</feature>
<evidence type="ECO:0000256" key="1">
    <source>
        <dbReference type="SAM" id="MobiDB-lite"/>
    </source>
</evidence>
<evidence type="ECO:0000313" key="2">
    <source>
        <dbReference type="EMBL" id="KAJ3615787.1"/>
    </source>
</evidence>
<reference evidence="2" key="1">
    <citation type="journal article" date="2023" name="G3 (Bethesda)">
        <title>Whole genome assemblies of Zophobas morio and Tenebrio molitor.</title>
        <authorList>
            <person name="Kaur S."/>
            <person name="Stinson S.A."/>
            <person name="diCenzo G.C."/>
        </authorList>
    </citation>
    <scope>NUCLEOTIDE SEQUENCE</scope>
    <source>
        <strain evidence="2">QUZm001</strain>
    </source>
</reference>
<protein>
    <submittedName>
        <fullName evidence="2">Uncharacterized protein</fullName>
    </submittedName>
</protein>
<comment type="caution">
    <text evidence="2">The sequence shown here is derived from an EMBL/GenBank/DDBJ whole genome shotgun (WGS) entry which is preliminary data.</text>
</comment>